<dbReference type="Pfam" id="PF00750">
    <property type="entry name" value="tRNA-synt_1d"/>
    <property type="match status" value="1"/>
</dbReference>
<sequence>MQLISREITLSHLYRDFSAIRRLPCLPDSVSSIAKGTSIGLEFSSPNIAKPFHIGHLRSTFLGRFLSNLLRECGYKVTRINYLGDYGNQFGLLASQHSGNNSSTITIHDLYENYVRGHQQISHDPSLDLKVRQFGRLLESGNQAALETWKKLREIGLHYLQHMYRELDVDFDVWQAESDFASSSRKFIDENLAKNIFSCTPDNLVGLKVIEEHNNQNSQLKEKVSRIIPLSKSDGTSLYLTRDIIAAIYRVDEMKLDKIFYVVDDAQTPHFENLKQL</sequence>
<proteinExistence type="inferred from homology"/>
<dbReference type="GO" id="GO:0004814">
    <property type="term" value="F:arginine-tRNA ligase activity"/>
    <property type="evidence" value="ECO:0007669"/>
    <property type="project" value="InterPro"/>
</dbReference>
<dbReference type="AlphaFoldDB" id="A0A915HK55"/>
<dbReference type="InterPro" id="IPR001412">
    <property type="entry name" value="aa-tRNA-synth_I_CS"/>
</dbReference>
<dbReference type="Proteomes" id="UP000887565">
    <property type="component" value="Unplaced"/>
</dbReference>
<evidence type="ECO:0000256" key="3">
    <source>
        <dbReference type="ARBA" id="ARBA00022840"/>
    </source>
</evidence>
<evidence type="ECO:0000256" key="4">
    <source>
        <dbReference type="ARBA" id="ARBA00023146"/>
    </source>
</evidence>
<dbReference type="SUPFAM" id="SSF52374">
    <property type="entry name" value="Nucleotidylyl transferase"/>
    <property type="match status" value="1"/>
</dbReference>
<evidence type="ECO:0000313" key="10">
    <source>
        <dbReference type="Proteomes" id="UP000887565"/>
    </source>
</evidence>
<keyword evidence="3 8" id="KW-0067">ATP-binding</keyword>
<dbReference type="GO" id="GO:0006420">
    <property type="term" value="P:arginyl-tRNA aminoacylation"/>
    <property type="evidence" value="ECO:0007669"/>
    <property type="project" value="InterPro"/>
</dbReference>
<evidence type="ECO:0000256" key="2">
    <source>
        <dbReference type="ARBA" id="ARBA00022741"/>
    </source>
</evidence>
<evidence type="ECO:0000259" key="9">
    <source>
        <dbReference type="Pfam" id="PF00750"/>
    </source>
</evidence>
<dbReference type="PRINTS" id="PR01038">
    <property type="entry name" value="TRNASYNTHARG"/>
</dbReference>
<dbReference type="InterPro" id="IPR014729">
    <property type="entry name" value="Rossmann-like_a/b/a_fold"/>
</dbReference>
<keyword evidence="1 8" id="KW-0436">Ligase</keyword>
<dbReference type="GO" id="GO:0005739">
    <property type="term" value="C:mitochondrion"/>
    <property type="evidence" value="ECO:0007669"/>
    <property type="project" value="TreeGrafter"/>
</dbReference>
<dbReference type="PROSITE" id="PS00178">
    <property type="entry name" value="AA_TRNA_LIGASE_I"/>
    <property type="match status" value="1"/>
</dbReference>
<dbReference type="Gene3D" id="3.40.50.620">
    <property type="entry name" value="HUPs"/>
    <property type="match status" value="1"/>
</dbReference>
<protein>
    <recommendedName>
        <fullName evidence="6">Probable arginine--tRNA ligase, mitochondrial</fullName>
    </recommendedName>
    <alternativeName>
        <fullName evidence="5">Arginyl-tRNA synthetase</fullName>
    </alternativeName>
</protein>
<feature type="domain" description="Arginyl-tRNA synthetase catalytic core" evidence="9">
    <location>
        <begin position="39"/>
        <end position="273"/>
    </location>
</feature>
<comment type="similarity">
    <text evidence="8">Belongs to the class-I aminoacyl-tRNA synthetase family.</text>
</comment>
<dbReference type="GO" id="GO:0005524">
    <property type="term" value="F:ATP binding"/>
    <property type="evidence" value="ECO:0007669"/>
    <property type="project" value="UniProtKB-KW"/>
</dbReference>
<evidence type="ECO:0000256" key="8">
    <source>
        <dbReference type="RuleBase" id="RU363038"/>
    </source>
</evidence>
<evidence type="ECO:0000256" key="5">
    <source>
        <dbReference type="ARBA" id="ARBA00033033"/>
    </source>
</evidence>
<dbReference type="PANTHER" id="PTHR11956:SF11">
    <property type="entry name" value="ARGININE--TRNA LIGASE, MITOCHONDRIAL-RELATED"/>
    <property type="match status" value="1"/>
</dbReference>
<evidence type="ECO:0000256" key="6">
    <source>
        <dbReference type="ARBA" id="ARBA00039495"/>
    </source>
</evidence>
<keyword evidence="8" id="KW-0648">Protein biosynthesis</keyword>
<evidence type="ECO:0000256" key="7">
    <source>
        <dbReference type="ARBA" id="ARBA00049595"/>
    </source>
</evidence>
<dbReference type="PANTHER" id="PTHR11956">
    <property type="entry name" value="ARGINYL-TRNA SYNTHETASE"/>
    <property type="match status" value="1"/>
</dbReference>
<keyword evidence="2 8" id="KW-0547">Nucleotide-binding</keyword>
<organism evidence="10 11">
    <name type="scientific">Romanomermis culicivorax</name>
    <name type="common">Nematode worm</name>
    <dbReference type="NCBI Taxonomy" id="13658"/>
    <lineage>
        <taxon>Eukaryota</taxon>
        <taxon>Metazoa</taxon>
        <taxon>Ecdysozoa</taxon>
        <taxon>Nematoda</taxon>
        <taxon>Enoplea</taxon>
        <taxon>Dorylaimia</taxon>
        <taxon>Mermithida</taxon>
        <taxon>Mermithoidea</taxon>
        <taxon>Mermithidae</taxon>
        <taxon>Romanomermis</taxon>
    </lineage>
</organism>
<evidence type="ECO:0000313" key="11">
    <source>
        <dbReference type="WBParaSite" id="nRc.2.0.1.t01951-RA"/>
    </source>
</evidence>
<dbReference type="InterPro" id="IPR001278">
    <property type="entry name" value="Arg-tRNA-ligase"/>
</dbReference>
<comment type="function">
    <text evidence="7">Catalyzes the attachment of arginine to tRNA(Arg) in a two-step reaction: arginine is first activated by ATP to form Arg-AMP and then transferred to the acceptor end of tRNA(Arg).</text>
</comment>
<keyword evidence="10" id="KW-1185">Reference proteome</keyword>
<accession>A0A915HK55</accession>
<reference evidence="11" key="1">
    <citation type="submission" date="2022-11" db="UniProtKB">
        <authorList>
            <consortium name="WormBaseParasite"/>
        </authorList>
    </citation>
    <scope>IDENTIFICATION</scope>
</reference>
<dbReference type="InterPro" id="IPR035684">
    <property type="entry name" value="ArgRS_core"/>
</dbReference>
<evidence type="ECO:0000256" key="1">
    <source>
        <dbReference type="ARBA" id="ARBA00022598"/>
    </source>
</evidence>
<dbReference type="WBParaSite" id="nRc.2.0.1.t01951-RA">
    <property type="protein sequence ID" value="nRc.2.0.1.t01951-RA"/>
    <property type="gene ID" value="nRc.2.0.1.g01951"/>
</dbReference>
<name>A0A915HK55_ROMCU</name>
<dbReference type="GO" id="GO:0032543">
    <property type="term" value="P:mitochondrial translation"/>
    <property type="evidence" value="ECO:0007669"/>
    <property type="project" value="TreeGrafter"/>
</dbReference>
<keyword evidence="4 8" id="KW-0030">Aminoacyl-tRNA synthetase</keyword>